<dbReference type="OrthoDB" id="7208869at2"/>
<feature type="region of interest" description="Disordered" evidence="1">
    <location>
        <begin position="1"/>
        <end position="20"/>
    </location>
</feature>
<dbReference type="RefSeq" id="WP_158192920.1">
    <property type="nucleotide sequence ID" value="NZ_CP046908.1"/>
</dbReference>
<feature type="compositionally biased region" description="Basic and acidic residues" evidence="1">
    <location>
        <begin position="1"/>
        <end position="17"/>
    </location>
</feature>
<sequence>MSEKETGSYPQERKKGSPEWVAAAAARAEAGLKEDAARKVAEGGKRKVAAVTGAAREKLEVQAERKGARSSMARAGIEPGQWRKAGETDETGYIPADAPVKPLGYDGEQFFFVDTRGQVFNTGGKAMGVERLQILFAGAEDFLCWAWPSYDKKGAIAGFKSEEVRRDLFAACRERGPWSMSDLVRGRGAWRTDDGRLLLHCGEYLWLDGKLRDTGEVGQHFYVRRPAGIVPWPHPVDGDNPAPELFRALRSWNFERGDVDCMIQLGWYGVAMMGAALDWRPSIFTVGDAGAGKSELMKLHKIVLGRSMVSTTNASEAGLYQLVGHDSVPIGIDEMEGDDGIEQSQKIIKMARDAASGSVRIRGGADHKGVEFQARSSFAFSGINPPPIPPASMSRLAVLQLGPLKSRDGKVPQLKDPESVGPRLLRRVADGWSRLPDIYEQYRAVLREAGHDNRGQSTFGTFLACGHLLLGDEGMDALGLPFETLDWWGEQLAADAVPELGDKKPAWLDCLDHILTTTIDNYNHGVKLSPAQVLEKLELSLMEETEARSILAAADVGLMPKGTLGQSYALAIPNQSKVLGRMLENTPYGHRGGSGSWSWALRRGPEPVVAKGFVVGSKPDGSVKLENRYSVAGHQRRCMFISLSDFRTFQRQERA</sequence>
<protein>
    <recommendedName>
        <fullName evidence="4">DNA primase/helicase</fullName>
    </recommendedName>
</protein>
<proteinExistence type="predicted"/>
<dbReference type="EMBL" id="CP046908">
    <property type="protein sequence ID" value="QGZ33930.1"/>
    <property type="molecule type" value="Genomic_DNA"/>
</dbReference>
<organism evidence="2 3">
    <name type="scientific">Stappia indica</name>
    <dbReference type="NCBI Taxonomy" id="538381"/>
    <lineage>
        <taxon>Bacteria</taxon>
        <taxon>Pseudomonadati</taxon>
        <taxon>Pseudomonadota</taxon>
        <taxon>Alphaproteobacteria</taxon>
        <taxon>Hyphomicrobiales</taxon>
        <taxon>Stappiaceae</taxon>
        <taxon>Stappia</taxon>
    </lineage>
</organism>
<name>A0A857C4L0_9HYPH</name>
<evidence type="ECO:0000313" key="2">
    <source>
        <dbReference type="EMBL" id="QGZ33930.1"/>
    </source>
</evidence>
<evidence type="ECO:0008006" key="4">
    <source>
        <dbReference type="Google" id="ProtNLM"/>
    </source>
</evidence>
<dbReference type="Proteomes" id="UP000435648">
    <property type="component" value="Chromosome"/>
</dbReference>
<reference evidence="2 3" key="1">
    <citation type="submission" date="2019-12" db="EMBL/GenBank/DDBJ databases">
        <title>The genome of Stappia indica PHM037.</title>
        <authorList>
            <person name="Kacar D."/>
            <person name="Galan B."/>
            <person name="Canedo L."/>
            <person name="Rodriguez P."/>
            <person name="de la Calle F."/>
            <person name="Garcia J.L."/>
        </authorList>
    </citation>
    <scope>NUCLEOTIDE SEQUENCE [LARGE SCALE GENOMIC DNA]</scope>
    <source>
        <strain evidence="2 3">PHM037</strain>
    </source>
</reference>
<evidence type="ECO:0000313" key="3">
    <source>
        <dbReference type="Proteomes" id="UP000435648"/>
    </source>
</evidence>
<dbReference type="AlphaFoldDB" id="A0A857C4L0"/>
<accession>A0A857C4L0</accession>
<gene>
    <name evidence="2" type="ORF">GH266_05035</name>
</gene>
<evidence type="ECO:0000256" key="1">
    <source>
        <dbReference type="SAM" id="MobiDB-lite"/>
    </source>
</evidence>
<dbReference type="KEGG" id="siw:GH266_05035"/>